<dbReference type="EMBL" id="LYPA01000046">
    <property type="protein sequence ID" value="OBR66527.1"/>
    <property type="molecule type" value="Genomic_DNA"/>
</dbReference>
<dbReference type="STRING" id="1844972.A7K91_03535"/>
<organism evidence="2 3">
    <name type="scientific">Paenibacillus oryzae</name>
    <dbReference type="NCBI Taxonomy" id="1844972"/>
    <lineage>
        <taxon>Bacteria</taxon>
        <taxon>Bacillati</taxon>
        <taxon>Bacillota</taxon>
        <taxon>Bacilli</taxon>
        <taxon>Bacillales</taxon>
        <taxon>Paenibacillaceae</taxon>
        <taxon>Paenibacillus</taxon>
    </lineage>
</organism>
<feature type="transmembrane region" description="Helical" evidence="1">
    <location>
        <begin position="20"/>
        <end position="38"/>
    </location>
</feature>
<keyword evidence="1" id="KW-1133">Transmembrane helix</keyword>
<reference evidence="2 3" key="1">
    <citation type="submission" date="2016-05" db="EMBL/GenBank/DDBJ databases">
        <title>Paenibacillus oryzae. sp. nov., isolated from the rice root.</title>
        <authorList>
            <person name="Zhang J."/>
            <person name="Zhang X."/>
        </authorList>
    </citation>
    <scope>NUCLEOTIDE SEQUENCE [LARGE SCALE GENOMIC DNA]</scope>
    <source>
        <strain evidence="2 3">1DrF-4</strain>
    </source>
</reference>
<sequence length="67" mass="7647">MKICVVRAALHEWHLQFVRLFVQIAGLGASYWVICTIIRTKCRIRGFTLGALYDYSYKMQAAGLHTG</sequence>
<dbReference type="Proteomes" id="UP000092024">
    <property type="component" value="Unassembled WGS sequence"/>
</dbReference>
<name>A0A1A5YLN5_9BACL</name>
<keyword evidence="1" id="KW-0472">Membrane</keyword>
<proteinExistence type="predicted"/>
<evidence type="ECO:0000313" key="3">
    <source>
        <dbReference type="Proteomes" id="UP000092024"/>
    </source>
</evidence>
<keyword evidence="3" id="KW-1185">Reference proteome</keyword>
<keyword evidence="1" id="KW-0812">Transmembrane</keyword>
<protein>
    <submittedName>
        <fullName evidence="2">Uncharacterized protein</fullName>
    </submittedName>
</protein>
<evidence type="ECO:0000256" key="1">
    <source>
        <dbReference type="SAM" id="Phobius"/>
    </source>
</evidence>
<comment type="caution">
    <text evidence="2">The sequence shown here is derived from an EMBL/GenBank/DDBJ whole genome shotgun (WGS) entry which is preliminary data.</text>
</comment>
<dbReference type="AlphaFoldDB" id="A0A1A5YLN5"/>
<gene>
    <name evidence="2" type="ORF">A7K91_03535</name>
</gene>
<accession>A0A1A5YLN5</accession>
<evidence type="ECO:0000313" key="2">
    <source>
        <dbReference type="EMBL" id="OBR66527.1"/>
    </source>
</evidence>